<evidence type="ECO:0000313" key="4">
    <source>
        <dbReference type="EMBL" id="KAK3269819.1"/>
    </source>
</evidence>
<keyword evidence="1" id="KW-0106">Calcium</keyword>
<dbReference type="InterPro" id="IPR018247">
    <property type="entry name" value="EF_Hand_1_Ca_BS"/>
</dbReference>
<gene>
    <name evidence="4" type="ORF">CYMTET_21756</name>
</gene>
<feature type="domain" description="EF-hand" evidence="3">
    <location>
        <begin position="144"/>
        <end position="179"/>
    </location>
</feature>
<proteinExistence type="predicted"/>
<keyword evidence="4" id="KW-0418">Kinase</keyword>
<keyword evidence="4" id="KW-0808">Transferase</keyword>
<dbReference type="GO" id="GO:0005509">
    <property type="term" value="F:calcium ion binding"/>
    <property type="evidence" value="ECO:0007669"/>
    <property type="project" value="InterPro"/>
</dbReference>
<feature type="domain" description="EF-hand" evidence="3">
    <location>
        <begin position="18"/>
        <end position="53"/>
    </location>
</feature>
<dbReference type="Pfam" id="PF13405">
    <property type="entry name" value="EF-hand_6"/>
    <property type="match status" value="1"/>
</dbReference>
<feature type="domain" description="EF-hand" evidence="3">
    <location>
        <begin position="54"/>
        <end position="89"/>
    </location>
</feature>
<evidence type="ECO:0000256" key="1">
    <source>
        <dbReference type="ARBA" id="ARBA00022837"/>
    </source>
</evidence>
<feature type="domain" description="EF-hand" evidence="3">
    <location>
        <begin position="320"/>
        <end position="355"/>
    </location>
</feature>
<dbReference type="Pfam" id="PF13202">
    <property type="entry name" value="EF-hand_5"/>
    <property type="match status" value="1"/>
</dbReference>
<feature type="domain" description="EF-hand" evidence="3">
    <location>
        <begin position="512"/>
        <end position="547"/>
    </location>
</feature>
<dbReference type="InterPro" id="IPR011992">
    <property type="entry name" value="EF-hand-dom_pair"/>
</dbReference>
<keyword evidence="5" id="KW-1185">Reference proteome</keyword>
<comment type="caution">
    <text evidence="4">The sequence shown here is derived from an EMBL/GenBank/DDBJ whole genome shotgun (WGS) entry which is preliminary data.</text>
</comment>
<name>A0AAE0G1D8_9CHLO</name>
<dbReference type="Pfam" id="PF13499">
    <property type="entry name" value="EF-hand_7"/>
    <property type="match status" value="2"/>
</dbReference>
<reference evidence="4 5" key="1">
    <citation type="journal article" date="2015" name="Genome Biol. Evol.">
        <title>Comparative Genomics of a Bacterivorous Green Alga Reveals Evolutionary Causalities and Consequences of Phago-Mixotrophic Mode of Nutrition.</title>
        <authorList>
            <person name="Burns J.A."/>
            <person name="Paasch A."/>
            <person name="Narechania A."/>
            <person name="Kim E."/>
        </authorList>
    </citation>
    <scope>NUCLEOTIDE SEQUENCE [LARGE SCALE GENOMIC DNA]</scope>
    <source>
        <strain evidence="4 5">PLY_AMNH</strain>
    </source>
</reference>
<evidence type="ECO:0000313" key="5">
    <source>
        <dbReference type="Proteomes" id="UP001190700"/>
    </source>
</evidence>
<dbReference type="Proteomes" id="UP001190700">
    <property type="component" value="Unassembled WGS sequence"/>
</dbReference>
<dbReference type="PROSITE" id="PS50222">
    <property type="entry name" value="EF_HAND_2"/>
    <property type="match status" value="5"/>
</dbReference>
<evidence type="ECO:0000259" key="3">
    <source>
        <dbReference type="PROSITE" id="PS50222"/>
    </source>
</evidence>
<evidence type="ECO:0000256" key="2">
    <source>
        <dbReference type="SAM" id="MobiDB-lite"/>
    </source>
</evidence>
<dbReference type="EMBL" id="LGRX02010721">
    <property type="protein sequence ID" value="KAK3269819.1"/>
    <property type="molecule type" value="Genomic_DNA"/>
</dbReference>
<dbReference type="SUPFAM" id="SSF47473">
    <property type="entry name" value="EF-hand"/>
    <property type="match status" value="2"/>
</dbReference>
<organism evidence="4 5">
    <name type="scientific">Cymbomonas tetramitiformis</name>
    <dbReference type="NCBI Taxonomy" id="36881"/>
    <lineage>
        <taxon>Eukaryota</taxon>
        <taxon>Viridiplantae</taxon>
        <taxon>Chlorophyta</taxon>
        <taxon>Pyramimonadophyceae</taxon>
        <taxon>Pyramimonadales</taxon>
        <taxon>Pyramimonadaceae</taxon>
        <taxon>Cymbomonas</taxon>
    </lineage>
</organism>
<protein>
    <submittedName>
        <fullName evidence="4">Calcium-dependent protein kinase</fullName>
    </submittedName>
</protein>
<dbReference type="PANTHER" id="PTHR20875:SF0">
    <property type="entry name" value="GH12158P"/>
    <property type="match status" value="1"/>
</dbReference>
<dbReference type="InterPro" id="IPR052603">
    <property type="entry name" value="EFCB6"/>
</dbReference>
<dbReference type="InterPro" id="IPR002048">
    <property type="entry name" value="EF_hand_dom"/>
</dbReference>
<dbReference type="GO" id="GO:0016301">
    <property type="term" value="F:kinase activity"/>
    <property type="evidence" value="ECO:0007669"/>
    <property type="project" value="UniProtKB-KW"/>
</dbReference>
<dbReference type="CDD" id="cd00051">
    <property type="entry name" value="EFh"/>
    <property type="match status" value="2"/>
</dbReference>
<sequence length="582" mass="63516">MDPEVARVEQTILNTLRSQTKSVRDAFRKLDISKNGKISVEELRVGLQQYNYIFETSILQALVAKYDIDGSGCFNYDEFSNFYEGKLTQYLTSSLGASNIRLGKRGSFSNAGPTEQVRLSKEEKNAAVLKKVQQKLHEHEYTSCRSGTFADVFLKFDIDRNGRLSHDEVRFGMETLGIKLTATETLDLFDTVKNKNSAGEIDLYEFFALLQRPLITADTEPKDTIHGTQVFTKEATPWAMELPGPATPTSPMTSMRLPPNFSGAPVDTSSVLAPVRRGRSGSFLKAGAAVPVSEDGSASTELVELQAEEAVRRMVKALDERRIALRTAFKSFDLDGSGTIDSDQLKKGLLTVGIELSDGQVGTLIGRHGADTETRSLRYCEFVNMISSTYADSHAESQAKNKSATSKHAEPIPPTAPPRTAPAVAATEPEARGKQAEWSASTGASEPDSKSAAPAVESTTAREEAVEISSAQSLGTIPHSEEPMQQEQMKESAVEDVDYHAVLGSISAHMYSKFAALKVAFNEFDKDGNKMIDKEEFLQGSGILGIEISSAEVDAIFEVFDTKKVGALRYHEFVRLMAASSA</sequence>
<dbReference type="PANTHER" id="PTHR20875">
    <property type="entry name" value="EF-HAND CALCIUM-BINDING DOMAIN-CONTAINING PROTEIN 6-RELATED"/>
    <property type="match status" value="1"/>
</dbReference>
<dbReference type="AlphaFoldDB" id="A0AAE0G1D8"/>
<dbReference type="PROSITE" id="PS00018">
    <property type="entry name" value="EF_HAND_1"/>
    <property type="match status" value="3"/>
</dbReference>
<accession>A0AAE0G1D8</accession>
<dbReference type="SMART" id="SM00054">
    <property type="entry name" value="EFh"/>
    <property type="match status" value="6"/>
</dbReference>
<dbReference type="Gene3D" id="1.10.238.10">
    <property type="entry name" value="EF-hand"/>
    <property type="match status" value="4"/>
</dbReference>
<feature type="compositionally biased region" description="Pro residues" evidence="2">
    <location>
        <begin position="411"/>
        <end position="420"/>
    </location>
</feature>
<feature type="region of interest" description="Disordered" evidence="2">
    <location>
        <begin position="394"/>
        <end position="490"/>
    </location>
</feature>